<feature type="domain" description="Glycosyl transferase family 51" evidence="13">
    <location>
        <begin position="44"/>
        <end position="210"/>
    </location>
</feature>
<dbReference type="Gene3D" id="1.10.3810.10">
    <property type="entry name" value="Biosynthetic peptidoglycan transglycosylase-like"/>
    <property type="match status" value="1"/>
</dbReference>
<dbReference type="SUPFAM" id="SSF56601">
    <property type="entry name" value="beta-lactamase/transpeptidase-like"/>
    <property type="match status" value="1"/>
</dbReference>
<dbReference type="Gene3D" id="3.40.710.10">
    <property type="entry name" value="DD-peptidase/beta-lactamase superfamily"/>
    <property type="match status" value="1"/>
</dbReference>
<name>A0ABW4MYQ3_9CAUL</name>
<evidence type="ECO:0000256" key="3">
    <source>
        <dbReference type="ARBA" id="ARBA00007739"/>
    </source>
</evidence>
<evidence type="ECO:0000256" key="8">
    <source>
        <dbReference type="ARBA" id="ARBA00022801"/>
    </source>
</evidence>
<dbReference type="Proteomes" id="UP001597237">
    <property type="component" value="Unassembled WGS sequence"/>
</dbReference>
<evidence type="ECO:0000256" key="11">
    <source>
        <dbReference type="ARBA" id="ARBA00049902"/>
    </source>
</evidence>
<evidence type="ECO:0000256" key="2">
    <source>
        <dbReference type="ARBA" id="ARBA00007090"/>
    </source>
</evidence>
<comment type="catalytic activity">
    <reaction evidence="11">
        <text>[GlcNAc-(1-&gt;4)-Mur2Ac(oyl-L-Ala-gamma-D-Glu-L-Lys-D-Ala-D-Ala)](n)-di-trans,octa-cis-undecaprenyl diphosphate + beta-D-GlcNAc-(1-&gt;4)-Mur2Ac(oyl-L-Ala-gamma-D-Glu-L-Lys-D-Ala-D-Ala)-di-trans,octa-cis-undecaprenyl diphosphate = [GlcNAc-(1-&gt;4)-Mur2Ac(oyl-L-Ala-gamma-D-Glu-L-Lys-D-Ala-D-Ala)](n+1)-di-trans,octa-cis-undecaprenyl diphosphate + di-trans,octa-cis-undecaprenyl diphosphate + H(+)</text>
        <dbReference type="Rhea" id="RHEA:23708"/>
        <dbReference type="Rhea" id="RHEA-COMP:9602"/>
        <dbReference type="Rhea" id="RHEA-COMP:9603"/>
        <dbReference type="ChEBI" id="CHEBI:15378"/>
        <dbReference type="ChEBI" id="CHEBI:58405"/>
        <dbReference type="ChEBI" id="CHEBI:60033"/>
        <dbReference type="ChEBI" id="CHEBI:78435"/>
        <dbReference type="EC" id="2.4.99.28"/>
    </reaction>
</comment>
<evidence type="ECO:0000313" key="15">
    <source>
        <dbReference type="EMBL" id="MFD1782970.1"/>
    </source>
</evidence>
<dbReference type="Pfam" id="PF00912">
    <property type="entry name" value="Transgly"/>
    <property type="match status" value="1"/>
</dbReference>
<comment type="pathway">
    <text evidence="1">Cell wall biogenesis; peptidoglycan biosynthesis.</text>
</comment>
<dbReference type="InterPro" id="IPR009647">
    <property type="entry name" value="PBP_C"/>
</dbReference>
<evidence type="ECO:0000256" key="4">
    <source>
        <dbReference type="ARBA" id="ARBA00022645"/>
    </source>
</evidence>
<evidence type="ECO:0000256" key="9">
    <source>
        <dbReference type="ARBA" id="ARBA00023268"/>
    </source>
</evidence>
<organism evidence="15 16">
    <name type="scientific">Phenylobacterium terrae</name>
    <dbReference type="NCBI Taxonomy" id="2665495"/>
    <lineage>
        <taxon>Bacteria</taxon>
        <taxon>Pseudomonadati</taxon>
        <taxon>Pseudomonadota</taxon>
        <taxon>Alphaproteobacteria</taxon>
        <taxon>Caulobacterales</taxon>
        <taxon>Caulobacteraceae</taxon>
        <taxon>Phenylobacterium</taxon>
    </lineage>
</organism>
<evidence type="ECO:0000256" key="1">
    <source>
        <dbReference type="ARBA" id="ARBA00004752"/>
    </source>
</evidence>
<dbReference type="EC" id="2.4.99.28" evidence="10"/>
<feature type="domain" description="Penicillin-binding protein transpeptidase" evidence="12">
    <location>
        <begin position="315"/>
        <end position="511"/>
    </location>
</feature>
<dbReference type="NCBIfam" id="TIGR02073">
    <property type="entry name" value="PBP_1c"/>
    <property type="match status" value="1"/>
</dbReference>
<evidence type="ECO:0000259" key="13">
    <source>
        <dbReference type="Pfam" id="PF00912"/>
    </source>
</evidence>
<comment type="caution">
    <text evidence="15">The sequence shown here is derived from an EMBL/GenBank/DDBJ whole genome shotgun (WGS) entry which is preliminary data.</text>
</comment>
<evidence type="ECO:0000259" key="12">
    <source>
        <dbReference type="Pfam" id="PF00905"/>
    </source>
</evidence>
<keyword evidence="4" id="KW-0121">Carboxypeptidase</keyword>
<proteinExistence type="inferred from homology"/>
<keyword evidence="16" id="KW-1185">Reference proteome</keyword>
<gene>
    <name evidence="15" type="primary">pbpC</name>
    <name evidence="15" type="ORF">ACFSC0_06155</name>
</gene>
<dbReference type="Pfam" id="PF06832">
    <property type="entry name" value="BiPBP_C"/>
    <property type="match status" value="1"/>
</dbReference>
<keyword evidence="9" id="KW-0511">Multifunctional enzyme</keyword>
<dbReference type="InterPro" id="IPR012338">
    <property type="entry name" value="Beta-lactam/transpept-like"/>
</dbReference>
<dbReference type="InterPro" id="IPR001264">
    <property type="entry name" value="Glyco_trans_51"/>
</dbReference>
<dbReference type="Pfam" id="PF00905">
    <property type="entry name" value="Transpeptidase"/>
    <property type="match status" value="1"/>
</dbReference>
<dbReference type="RefSeq" id="WP_377282506.1">
    <property type="nucleotide sequence ID" value="NZ_JBHRSI010000007.1"/>
</dbReference>
<dbReference type="PANTHER" id="PTHR32282">
    <property type="entry name" value="BINDING PROTEIN TRANSPEPTIDASE, PUTATIVE-RELATED"/>
    <property type="match status" value="1"/>
</dbReference>
<dbReference type="EMBL" id="JBHUEY010000001">
    <property type="protein sequence ID" value="MFD1782970.1"/>
    <property type="molecule type" value="Genomic_DNA"/>
</dbReference>
<comment type="similarity">
    <text evidence="3">In the N-terminal section; belongs to the glycosyltransferase 51 family.</text>
</comment>
<dbReference type="InterPro" id="IPR011815">
    <property type="entry name" value="PBP_1c"/>
</dbReference>
<feature type="domain" description="Penicillin-binding C-terminal" evidence="14">
    <location>
        <begin position="585"/>
        <end position="662"/>
    </location>
</feature>
<keyword evidence="8" id="KW-0378">Hydrolase</keyword>
<keyword evidence="5" id="KW-0645">Protease</keyword>
<reference evidence="16" key="1">
    <citation type="journal article" date="2019" name="Int. J. Syst. Evol. Microbiol.">
        <title>The Global Catalogue of Microorganisms (GCM) 10K type strain sequencing project: providing services to taxonomists for standard genome sequencing and annotation.</title>
        <authorList>
            <consortium name="The Broad Institute Genomics Platform"/>
            <consortium name="The Broad Institute Genome Sequencing Center for Infectious Disease"/>
            <person name="Wu L."/>
            <person name="Ma J."/>
        </authorList>
    </citation>
    <scope>NUCLEOTIDE SEQUENCE [LARGE SCALE GENOMIC DNA]</scope>
    <source>
        <strain evidence="16">DFY28</strain>
    </source>
</reference>
<evidence type="ECO:0000313" key="16">
    <source>
        <dbReference type="Proteomes" id="UP001597237"/>
    </source>
</evidence>
<accession>A0ABW4MYQ3</accession>
<dbReference type="InterPro" id="IPR023346">
    <property type="entry name" value="Lysozyme-like_dom_sf"/>
</dbReference>
<dbReference type="InterPro" id="IPR050396">
    <property type="entry name" value="Glycosyltr_51/Transpeptidase"/>
</dbReference>
<evidence type="ECO:0000256" key="10">
    <source>
        <dbReference type="ARBA" id="ARBA00044770"/>
    </source>
</evidence>
<dbReference type="InterPro" id="IPR001460">
    <property type="entry name" value="PCN-bd_Tpept"/>
</dbReference>
<evidence type="ECO:0000259" key="14">
    <source>
        <dbReference type="Pfam" id="PF06832"/>
    </source>
</evidence>
<comment type="similarity">
    <text evidence="2">In the C-terminal section; belongs to the transpeptidase family.</text>
</comment>
<protein>
    <recommendedName>
        <fullName evidence="10">peptidoglycan glycosyltransferase</fullName>
        <ecNumber evidence="10">2.4.99.28</ecNumber>
    </recommendedName>
</protein>
<dbReference type="InterPro" id="IPR036950">
    <property type="entry name" value="PBP_transglycosylase"/>
</dbReference>
<evidence type="ECO:0000256" key="6">
    <source>
        <dbReference type="ARBA" id="ARBA00022676"/>
    </source>
</evidence>
<dbReference type="SUPFAM" id="SSF53955">
    <property type="entry name" value="Lysozyme-like"/>
    <property type="match status" value="1"/>
</dbReference>
<dbReference type="PANTHER" id="PTHR32282:SF15">
    <property type="entry name" value="PENICILLIN-BINDING PROTEIN 1C"/>
    <property type="match status" value="1"/>
</dbReference>
<keyword evidence="6" id="KW-0328">Glycosyltransferase</keyword>
<evidence type="ECO:0000256" key="5">
    <source>
        <dbReference type="ARBA" id="ARBA00022670"/>
    </source>
</evidence>
<evidence type="ECO:0000256" key="7">
    <source>
        <dbReference type="ARBA" id="ARBA00022679"/>
    </source>
</evidence>
<keyword evidence="7" id="KW-0808">Transferase</keyword>
<sequence>MIAALVAVAALDAVFPPNLTRAEQASAVVLDRKGAWLRALPVESGRWRLRADLERTDRRFVERLVAIEDARFWLHPGVDPLAVARAAAQAALSGRIDSGASTLTMQTARLLEPRPRTLASKLIEMVRAVQLEARFSKREILAMYLTLAPYGGNLEGVRAASLSYFGHEPESLTDAEQALLIALPQAPEARRPDRRPEAARYARRAVLDKMIRTRRITETAAAEAEAEPLPGRAPFPALAWHAAGELARGADRREASVVSTLDAALQARLEPLAAATARSQGPETSVAILVVEVKGRAVRAAVGSSGLSGPGGWIDMTRARRSPGSALKPFIYAFAFEDGIAAPDTQIEDAARRFADYAPENFDRVFHDKVSVREALAQSLNMPAVATLEKVGASAFEARLAGAGVDLVRPRADSRGAGLAIALGGVGISLRDLAVLYAALADDGVAKPLAWTEDEAKRRRRERGRRLVAEDAAVQVLDILRETPPPQGFSPAALTRGRPAMAYKTGTSYGFRDALAAGVVGGHVIIVWTGRADGGARGGLTGRDAALPLLFGVADLIHAPPAAPRPIAPSSAPQALAELKPVVDGPRLIFPPDNAQVQVDAFGPAARGLALAAGGEDLSWYVEGRPLAPDPISGRVIWRPAGPGFYRVTVVDAQGRAAEARVRVKGG</sequence>